<protein>
    <submittedName>
        <fullName evidence="7">Uncharacterized protein</fullName>
    </submittedName>
</protein>
<organism evidence="7 8">
    <name type="scientific">Russula ochroleuca</name>
    <dbReference type="NCBI Taxonomy" id="152965"/>
    <lineage>
        <taxon>Eukaryota</taxon>
        <taxon>Fungi</taxon>
        <taxon>Dikarya</taxon>
        <taxon>Basidiomycota</taxon>
        <taxon>Agaricomycotina</taxon>
        <taxon>Agaricomycetes</taxon>
        <taxon>Russulales</taxon>
        <taxon>Russulaceae</taxon>
        <taxon>Russula</taxon>
    </lineage>
</organism>
<evidence type="ECO:0000313" key="7">
    <source>
        <dbReference type="EMBL" id="KAF8480813.1"/>
    </source>
</evidence>
<feature type="region of interest" description="Disordered" evidence="5">
    <location>
        <begin position="136"/>
        <end position="200"/>
    </location>
</feature>
<evidence type="ECO:0000256" key="2">
    <source>
        <dbReference type="ARBA" id="ARBA00022692"/>
    </source>
</evidence>
<keyword evidence="8" id="KW-1185">Reference proteome</keyword>
<dbReference type="PANTHER" id="PTHR13259:SF1">
    <property type="entry name" value="BLADDER CANCER-ASSOCIATED PROTEIN"/>
    <property type="match status" value="1"/>
</dbReference>
<evidence type="ECO:0000256" key="6">
    <source>
        <dbReference type="SAM" id="Phobius"/>
    </source>
</evidence>
<proteinExistence type="predicted"/>
<evidence type="ECO:0000313" key="8">
    <source>
        <dbReference type="Proteomes" id="UP000759537"/>
    </source>
</evidence>
<evidence type="ECO:0000256" key="3">
    <source>
        <dbReference type="ARBA" id="ARBA00022989"/>
    </source>
</evidence>
<keyword evidence="3 6" id="KW-1133">Transmembrane helix</keyword>
<feature type="compositionally biased region" description="Polar residues" evidence="5">
    <location>
        <begin position="174"/>
        <end position="183"/>
    </location>
</feature>
<name>A0A9P5MX09_9AGAM</name>
<dbReference type="Pfam" id="PF06726">
    <property type="entry name" value="BC10"/>
    <property type="match status" value="1"/>
</dbReference>
<dbReference type="SMART" id="SM01396">
    <property type="entry name" value="BC10"/>
    <property type="match status" value="1"/>
</dbReference>
<dbReference type="Proteomes" id="UP000759537">
    <property type="component" value="Unassembled WGS sequence"/>
</dbReference>
<dbReference type="EMBL" id="WHVB01000007">
    <property type="protein sequence ID" value="KAF8480813.1"/>
    <property type="molecule type" value="Genomic_DNA"/>
</dbReference>
<feature type="transmembrane region" description="Helical" evidence="6">
    <location>
        <begin position="37"/>
        <end position="56"/>
    </location>
</feature>
<evidence type="ECO:0000256" key="4">
    <source>
        <dbReference type="ARBA" id="ARBA00023136"/>
    </source>
</evidence>
<gene>
    <name evidence="7" type="ORF">DFH94DRAFT_736117</name>
</gene>
<comment type="subcellular location">
    <subcellularLocation>
        <location evidence="1">Membrane</location>
    </subcellularLocation>
</comment>
<accession>A0A9P5MX09</accession>
<reference evidence="7" key="1">
    <citation type="submission" date="2019-10" db="EMBL/GenBank/DDBJ databases">
        <authorList>
            <consortium name="DOE Joint Genome Institute"/>
            <person name="Kuo A."/>
            <person name="Miyauchi S."/>
            <person name="Kiss E."/>
            <person name="Drula E."/>
            <person name="Kohler A."/>
            <person name="Sanchez-Garcia M."/>
            <person name="Andreopoulos B."/>
            <person name="Barry K.W."/>
            <person name="Bonito G."/>
            <person name="Buee M."/>
            <person name="Carver A."/>
            <person name="Chen C."/>
            <person name="Cichocki N."/>
            <person name="Clum A."/>
            <person name="Culley D."/>
            <person name="Crous P.W."/>
            <person name="Fauchery L."/>
            <person name="Girlanda M."/>
            <person name="Hayes R."/>
            <person name="Keri Z."/>
            <person name="LaButti K."/>
            <person name="Lipzen A."/>
            <person name="Lombard V."/>
            <person name="Magnuson J."/>
            <person name="Maillard F."/>
            <person name="Morin E."/>
            <person name="Murat C."/>
            <person name="Nolan M."/>
            <person name="Ohm R."/>
            <person name="Pangilinan J."/>
            <person name="Pereira M."/>
            <person name="Perotto S."/>
            <person name="Peter M."/>
            <person name="Riley R."/>
            <person name="Sitrit Y."/>
            <person name="Stielow B."/>
            <person name="Szollosi G."/>
            <person name="Zifcakova L."/>
            <person name="Stursova M."/>
            <person name="Spatafora J.W."/>
            <person name="Tedersoo L."/>
            <person name="Vaario L.-M."/>
            <person name="Yamada A."/>
            <person name="Yan M."/>
            <person name="Wang P."/>
            <person name="Xu J."/>
            <person name="Bruns T."/>
            <person name="Baldrian P."/>
            <person name="Vilgalys R."/>
            <person name="Henrissat B."/>
            <person name="Grigoriev I.V."/>
            <person name="Hibbett D."/>
            <person name="Nagy L.G."/>
            <person name="Martin F.M."/>
        </authorList>
    </citation>
    <scope>NUCLEOTIDE SEQUENCE</scope>
    <source>
        <strain evidence="7">Prilba</strain>
    </source>
</reference>
<dbReference type="GO" id="GO:0016020">
    <property type="term" value="C:membrane"/>
    <property type="evidence" value="ECO:0007669"/>
    <property type="project" value="UniProtKB-SubCell"/>
</dbReference>
<comment type="caution">
    <text evidence="7">The sequence shown here is derived from an EMBL/GenBank/DDBJ whole genome shotgun (WGS) entry which is preliminary data.</text>
</comment>
<evidence type="ECO:0000256" key="1">
    <source>
        <dbReference type="ARBA" id="ARBA00004370"/>
    </source>
</evidence>
<dbReference type="InterPro" id="IPR009598">
    <property type="entry name" value="BCALP"/>
</dbReference>
<dbReference type="PANTHER" id="PTHR13259">
    <property type="entry name" value="BLADDER CANCER 10 KD PROTEIN HOMOLOG"/>
    <property type="match status" value="1"/>
</dbReference>
<keyword evidence="4 6" id="KW-0472">Membrane</keyword>
<evidence type="ECO:0000256" key="5">
    <source>
        <dbReference type="SAM" id="MobiDB-lite"/>
    </source>
</evidence>
<dbReference type="OrthoDB" id="5563033at2759"/>
<keyword evidence="2 6" id="KW-0812">Transmembrane</keyword>
<feature type="transmembrane region" description="Helical" evidence="6">
    <location>
        <begin position="6"/>
        <end position="28"/>
    </location>
</feature>
<sequence>MWCTRWFIPLLILPLPSSPPYFLILFLVSMIIHARPCFYCIILLTALFLSSCYWQPIPFASSVSSSWATNATFATVLTAALSSSVAAPLPAVIRLADRCWCDVSSSRLFEPFDIARWERTSVEQLKEEIERDTACAEQLSSDVGKSKEVDPPASNSTGPIVGSQLPVSGLPSHTPISSTSEPSSNKDRVEQSNGPPVVGSVDVPLFRRKYDLRPYGFSMILDFGWSRGE</sequence>
<reference evidence="7" key="2">
    <citation type="journal article" date="2020" name="Nat. Commun.">
        <title>Large-scale genome sequencing of mycorrhizal fungi provides insights into the early evolution of symbiotic traits.</title>
        <authorList>
            <person name="Miyauchi S."/>
            <person name="Kiss E."/>
            <person name="Kuo A."/>
            <person name="Drula E."/>
            <person name="Kohler A."/>
            <person name="Sanchez-Garcia M."/>
            <person name="Morin E."/>
            <person name="Andreopoulos B."/>
            <person name="Barry K.W."/>
            <person name="Bonito G."/>
            <person name="Buee M."/>
            <person name="Carver A."/>
            <person name="Chen C."/>
            <person name="Cichocki N."/>
            <person name="Clum A."/>
            <person name="Culley D."/>
            <person name="Crous P.W."/>
            <person name="Fauchery L."/>
            <person name="Girlanda M."/>
            <person name="Hayes R.D."/>
            <person name="Keri Z."/>
            <person name="LaButti K."/>
            <person name="Lipzen A."/>
            <person name="Lombard V."/>
            <person name="Magnuson J."/>
            <person name="Maillard F."/>
            <person name="Murat C."/>
            <person name="Nolan M."/>
            <person name="Ohm R.A."/>
            <person name="Pangilinan J."/>
            <person name="Pereira M.F."/>
            <person name="Perotto S."/>
            <person name="Peter M."/>
            <person name="Pfister S."/>
            <person name="Riley R."/>
            <person name="Sitrit Y."/>
            <person name="Stielow J.B."/>
            <person name="Szollosi G."/>
            <person name="Zifcakova L."/>
            <person name="Stursova M."/>
            <person name="Spatafora J.W."/>
            <person name="Tedersoo L."/>
            <person name="Vaario L.M."/>
            <person name="Yamada A."/>
            <person name="Yan M."/>
            <person name="Wang P."/>
            <person name="Xu J."/>
            <person name="Bruns T."/>
            <person name="Baldrian P."/>
            <person name="Vilgalys R."/>
            <person name="Dunand C."/>
            <person name="Henrissat B."/>
            <person name="Grigoriev I.V."/>
            <person name="Hibbett D."/>
            <person name="Nagy L.G."/>
            <person name="Martin F.M."/>
        </authorList>
    </citation>
    <scope>NUCLEOTIDE SEQUENCE</scope>
    <source>
        <strain evidence="7">Prilba</strain>
    </source>
</reference>
<dbReference type="AlphaFoldDB" id="A0A9P5MX09"/>